<keyword evidence="2 5" id="KW-0812">Transmembrane</keyword>
<gene>
    <name evidence="7" type="ORF">SAMN04488045_1395</name>
</gene>
<feature type="transmembrane region" description="Helical" evidence="5">
    <location>
        <begin position="70"/>
        <end position="91"/>
    </location>
</feature>
<accession>A0A1H5WD29</accession>
<organism evidence="7 8">
    <name type="scientific">Thalassococcus halodurans</name>
    <dbReference type="NCBI Taxonomy" id="373675"/>
    <lineage>
        <taxon>Bacteria</taxon>
        <taxon>Pseudomonadati</taxon>
        <taxon>Pseudomonadota</taxon>
        <taxon>Alphaproteobacteria</taxon>
        <taxon>Rhodobacterales</taxon>
        <taxon>Roseobacteraceae</taxon>
        <taxon>Thalassococcus</taxon>
    </lineage>
</organism>
<evidence type="ECO:0000256" key="1">
    <source>
        <dbReference type="ARBA" id="ARBA00004141"/>
    </source>
</evidence>
<dbReference type="AlphaFoldDB" id="A0A1H5WD29"/>
<feature type="transmembrane region" description="Helical" evidence="5">
    <location>
        <begin position="32"/>
        <end position="58"/>
    </location>
</feature>
<evidence type="ECO:0000259" key="6">
    <source>
        <dbReference type="Pfam" id="PF04893"/>
    </source>
</evidence>
<feature type="domain" description="Yip1" evidence="6">
    <location>
        <begin position="12"/>
        <end position="179"/>
    </location>
</feature>
<dbReference type="Proteomes" id="UP000236752">
    <property type="component" value="Unassembled WGS sequence"/>
</dbReference>
<sequence>MIADTIKNRMVQSVTEPRAVARWLFDLRLDDGVLLTAFALVLVLNGLLTAFFNTLLPLNPVVAPLAANPFIYVGGLGAILVGVAVALTWAGRVLGGTASFRNVATLLIWLQFLRLIAQTVVLFSALIMPMIASLLSLAASVAGIWIVLNFLAEAHNFPSLAKAAFALLLGMTAVALGLAVVISMLGISTTGTMSHV</sequence>
<dbReference type="InterPro" id="IPR006977">
    <property type="entry name" value="Yip1_dom"/>
</dbReference>
<evidence type="ECO:0000256" key="5">
    <source>
        <dbReference type="SAM" id="Phobius"/>
    </source>
</evidence>
<feature type="transmembrane region" description="Helical" evidence="5">
    <location>
        <begin position="103"/>
        <end position="125"/>
    </location>
</feature>
<keyword evidence="4 5" id="KW-0472">Membrane</keyword>
<feature type="transmembrane region" description="Helical" evidence="5">
    <location>
        <begin position="164"/>
        <end position="187"/>
    </location>
</feature>
<keyword evidence="8" id="KW-1185">Reference proteome</keyword>
<evidence type="ECO:0000256" key="3">
    <source>
        <dbReference type="ARBA" id="ARBA00022989"/>
    </source>
</evidence>
<comment type="subcellular location">
    <subcellularLocation>
        <location evidence="1">Membrane</location>
        <topology evidence="1">Multi-pass membrane protein</topology>
    </subcellularLocation>
</comment>
<dbReference type="OrthoDB" id="7872013at2"/>
<evidence type="ECO:0000313" key="8">
    <source>
        <dbReference type="Proteomes" id="UP000236752"/>
    </source>
</evidence>
<dbReference type="Pfam" id="PF04893">
    <property type="entry name" value="Yip1"/>
    <property type="match status" value="1"/>
</dbReference>
<dbReference type="GO" id="GO:0016020">
    <property type="term" value="C:membrane"/>
    <property type="evidence" value="ECO:0007669"/>
    <property type="project" value="UniProtKB-SubCell"/>
</dbReference>
<name>A0A1H5WD29_9RHOB</name>
<evidence type="ECO:0000313" key="7">
    <source>
        <dbReference type="EMBL" id="SEF97489.1"/>
    </source>
</evidence>
<protein>
    <submittedName>
        <fullName evidence="7">Yip1 domain-containing protein</fullName>
    </submittedName>
</protein>
<dbReference type="RefSeq" id="WP_103909743.1">
    <property type="nucleotide sequence ID" value="NZ_FNUZ01000002.1"/>
</dbReference>
<dbReference type="EMBL" id="FNUZ01000002">
    <property type="protein sequence ID" value="SEF97489.1"/>
    <property type="molecule type" value="Genomic_DNA"/>
</dbReference>
<reference evidence="7 8" key="1">
    <citation type="submission" date="2016-10" db="EMBL/GenBank/DDBJ databases">
        <authorList>
            <person name="de Groot N.N."/>
        </authorList>
    </citation>
    <scope>NUCLEOTIDE SEQUENCE [LARGE SCALE GENOMIC DNA]</scope>
    <source>
        <strain evidence="7 8">DSM 26915</strain>
    </source>
</reference>
<proteinExistence type="predicted"/>
<evidence type="ECO:0000256" key="2">
    <source>
        <dbReference type="ARBA" id="ARBA00022692"/>
    </source>
</evidence>
<keyword evidence="3 5" id="KW-1133">Transmembrane helix</keyword>
<feature type="transmembrane region" description="Helical" evidence="5">
    <location>
        <begin position="131"/>
        <end position="152"/>
    </location>
</feature>
<evidence type="ECO:0000256" key="4">
    <source>
        <dbReference type="ARBA" id="ARBA00023136"/>
    </source>
</evidence>